<feature type="transmembrane region" description="Helical" evidence="5">
    <location>
        <begin position="76"/>
        <end position="95"/>
    </location>
</feature>
<comment type="subcellular location">
    <subcellularLocation>
        <location evidence="1">Membrane</location>
        <topology evidence="1">Multi-pass membrane protein</topology>
    </subcellularLocation>
</comment>
<keyword evidence="2 5" id="KW-0812">Transmembrane</keyword>
<dbReference type="InterPro" id="IPR037185">
    <property type="entry name" value="EmrE-like"/>
</dbReference>
<dbReference type="Proteomes" id="UP000244912">
    <property type="component" value="Unassembled WGS sequence"/>
</dbReference>
<feature type="transmembrane region" description="Helical" evidence="5">
    <location>
        <begin position="257"/>
        <end position="277"/>
    </location>
</feature>
<reference evidence="8" key="1">
    <citation type="submission" date="2018-03" db="EMBL/GenBank/DDBJ databases">
        <authorList>
            <person name="Rodrigo-Torres L."/>
            <person name="Arahal R. D."/>
            <person name="Lucena T."/>
        </authorList>
    </citation>
    <scope>NUCLEOTIDE SEQUENCE [LARGE SCALE GENOMIC DNA]</scope>
    <source>
        <strain evidence="8">CECT 8504</strain>
    </source>
</reference>
<feature type="transmembrane region" description="Helical" evidence="5">
    <location>
        <begin position="161"/>
        <end position="180"/>
    </location>
</feature>
<accession>A0A2R8BTS1</accession>
<evidence type="ECO:0000256" key="3">
    <source>
        <dbReference type="ARBA" id="ARBA00022989"/>
    </source>
</evidence>
<dbReference type="PANTHER" id="PTHR32322:SF9">
    <property type="entry name" value="AMINO-ACID METABOLITE EFFLUX PUMP-RELATED"/>
    <property type="match status" value="1"/>
</dbReference>
<evidence type="ECO:0000256" key="4">
    <source>
        <dbReference type="ARBA" id="ARBA00023136"/>
    </source>
</evidence>
<dbReference type="PANTHER" id="PTHR32322">
    <property type="entry name" value="INNER MEMBRANE TRANSPORTER"/>
    <property type="match status" value="1"/>
</dbReference>
<evidence type="ECO:0000259" key="6">
    <source>
        <dbReference type="Pfam" id="PF00892"/>
    </source>
</evidence>
<dbReference type="Pfam" id="PF00892">
    <property type="entry name" value="EamA"/>
    <property type="match status" value="2"/>
</dbReference>
<dbReference type="SUPFAM" id="SSF103481">
    <property type="entry name" value="Multidrug resistance efflux transporter EmrE"/>
    <property type="match status" value="2"/>
</dbReference>
<feature type="transmembrane region" description="Helical" evidence="5">
    <location>
        <begin position="192"/>
        <end position="213"/>
    </location>
</feature>
<dbReference type="EMBL" id="ONZF01000002">
    <property type="protein sequence ID" value="SPJ23577.1"/>
    <property type="molecule type" value="Genomic_DNA"/>
</dbReference>
<proteinExistence type="predicted"/>
<protein>
    <submittedName>
        <fullName evidence="7">Putative inner membrane transporter YedA</fullName>
    </submittedName>
</protein>
<feature type="transmembrane region" description="Helical" evidence="5">
    <location>
        <begin position="101"/>
        <end position="123"/>
    </location>
</feature>
<dbReference type="GO" id="GO:0016020">
    <property type="term" value="C:membrane"/>
    <property type="evidence" value="ECO:0007669"/>
    <property type="project" value="UniProtKB-SubCell"/>
</dbReference>
<keyword evidence="4 5" id="KW-0472">Membrane</keyword>
<feature type="transmembrane region" description="Helical" evidence="5">
    <location>
        <begin position="135"/>
        <end position="155"/>
    </location>
</feature>
<name>A0A2R8BTS1_9RHOB</name>
<dbReference type="RefSeq" id="WP_245897545.1">
    <property type="nucleotide sequence ID" value="NZ_ONZF01000002.1"/>
</dbReference>
<evidence type="ECO:0000313" key="8">
    <source>
        <dbReference type="Proteomes" id="UP000244912"/>
    </source>
</evidence>
<keyword evidence="8" id="KW-1185">Reference proteome</keyword>
<evidence type="ECO:0000256" key="2">
    <source>
        <dbReference type="ARBA" id="ARBA00022692"/>
    </source>
</evidence>
<feature type="domain" description="EamA" evidence="6">
    <location>
        <begin position="165"/>
        <end position="297"/>
    </location>
</feature>
<organism evidence="7 8">
    <name type="scientific">Palleronia abyssalis</name>
    <dbReference type="NCBI Taxonomy" id="1501240"/>
    <lineage>
        <taxon>Bacteria</taxon>
        <taxon>Pseudomonadati</taxon>
        <taxon>Pseudomonadota</taxon>
        <taxon>Alphaproteobacteria</taxon>
        <taxon>Rhodobacterales</taxon>
        <taxon>Roseobacteraceae</taxon>
        <taxon>Palleronia</taxon>
    </lineage>
</organism>
<gene>
    <name evidence="7" type="primary">yedA_1</name>
    <name evidence="7" type="ORF">PAA8504_01389</name>
</gene>
<feature type="transmembrane region" description="Helical" evidence="5">
    <location>
        <begin position="17"/>
        <end position="38"/>
    </location>
</feature>
<evidence type="ECO:0000256" key="1">
    <source>
        <dbReference type="ARBA" id="ARBA00004141"/>
    </source>
</evidence>
<dbReference type="InterPro" id="IPR000620">
    <property type="entry name" value="EamA_dom"/>
</dbReference>
<dbReference type="AlphaFoldDB" id="A0A2R8BTS1"/>
<dbReference type="InterPro" id="IPR050638">
    <property type="entry name" value="AA-Vitamin_Transporters"/>
</dbReference>
<feature type="transmembrane region" description="Helical" evidence="5">
    <location>
        <begin position="225"/>
        <end position="245"/>
    </location>
</feature>
<sequence>MSATSPAIHASMSRAEWAMLIALSILWGGSFFFVEVAVATLPTLTIVALRVGLAAPVLWAVVALTGRALPRTAHDWGQLAIMGVLNNVLPFTLIVTGQQQIASGLASILNATTPLFAVIFAGLFLMDERFTAPRVLGVALGFLGTVVLIGPGAILNAGNHLGAQLACLGGAVSYALAGVFGRRFRRMGIDPVVVAAAQVTTASLFLIPAAMLIDRPFALPLPDARVVAAVVALAVLSTALAYILYFRILATAGATNILLVTFLIPVSAILLGTLVLGEALAPTQIAGMALIGAGLLAIDGRVWRRLQHS</sequence>
<keyword evidence="3 5" id="KW-1133">Transmembrane helix</keyword>
<feature type="domain" description="EamA" evidence="6">
    <location>
        <begin position="19"/>
        <end position="149"/>
    </location>
</feature>
<evidence type="ECO:0000256" key="5">
    <source>
        <dbReference type="SAM" id="Phobius"/>
    </source>
</evidence>
<feature type="transmembrane region" description="Helical" evidence="5">
    <location>
        <begin position="283"/>
        <end position="303"/>
    </location>
</feature>
<feature type="transmembrane region" description="Helical" evidence="5">
    <location>
        <begin position="44"/>
        <end position="64"/>
    </location>
</feature>
<evidence type="ECO:0000313" key="7">
    <source>
        <dbReference type="EMBL" id="SPJ23577.1"/>
    </source>
</evidence>